<name>A0ABT4RJN7_9ACTN</name>
<protein>
    <submittedName>
        <fullName evidence="2">Alpha/beta fold hydrolase</fullName>
    </submittedName>
</protein>
<comment type="caution">
    <text evidence="2">The sequence shown here is derived from an EMBL/GenBank/DDBJ whole genome shotgun (WGS) entry which is preliminary data.</text>
</comment>
<dbReference type="RefSeq" id="WP_202957367.1">
    <property type="nucleotide sequence ID" value="NZ_JAPCID010000018.1"/>
</dbReference>
<organism evidence="2 3">
    <name type="scientific">Solirubrobacter deserti</name>
    <dbReference type="NCBI Taxonomy" id="2282478"/>
    <lineage>
        <taxon>Bacteria</taxon>
        <taxon>Bacillati</taxon>
        <taxon>Actinomycetota</taxon>
        <taxon>Thermoleophilia</taxon>
        <taxon>Solirubrobacterales</taxon>
        <taxon>Solirubrobacteraceae</taxon>
        <taxon>Solirubrobacter</taxon>
    </lineage>
</organism>
<dbReference type="EMBL" id="JAPCID010000018">
    <property type="protein sequence ID" value="MDA0138773.1"/>
    <property type="molecule type" value="Genomic_DNA"/>
</dbReference>
<keyword evidence="2" id="KW-0378">Hydrolase</keyword>
<sequence>MDTFGAKTDPAILLIHGAGNNRFAWPDEFCTRLADGGRFVIRYDFAGASVDALAEDALRRFDDAHVVGLSLGGLVGLRLALDHPERVHSLTLLSTTPGGDGLPDSADGLFDDLPEPPDWSDRAAVVEFLVESERPFSPRFDEPATRAYAERVADDPSSVRTFIEAPFDWGEPMRARLGTLRTPTLVIHGAQDPVFPLEHGETLAREIPGAALLVLPETGHEYPPRRHWDTVVSAILRHTNADRGLR</sequence>
<accession>A0ABT4RJN7</accession>
<dbReference type="InterPro" id="IPR000073">
    <property type="entry name" value="AB_hydrolase_1"/>
</dbReference>
<dbReference type="Gene3D" id="3.40.50.1820">
    <property type="entry name" value="alpha/beta hydrolase"/>
    <property type="match status" value="1"/>
</dbReference>
<feature type="domain" description="AB hydrolase-1" evidence="1">
    <location>
        <begin position="62"/>
        <end position="221"/>
    </location>
</feature>
<dbReference type="GO" id="GO:0016787">
    <property type="term" value="F:hydrolase activity"/>
    <property type="evidence" value="ECO:0007669"/>
    <property type="project" value="UniProtKB-KW"/>
</dbReference>
<dbReference type="PANTHER" id="PTHR43433:SF5">
    <property type="entry name" value="AB HYDROLASE-1 DOMAIN-CONTAINING PROTEIN"/>
    <property type="match status" value="1"/>
</dbReference>
<evidence type="ECO:0000313" key="2">
    <source>
        <dbReference type="EMBL" id="MDA0138773.1"/>
    </source>
</evidence>
<dbReference type="InterPro" id="IPR050471">
    <property type="entry name" value="AB_hydrolase"/>
</dbReference>
<proteinExistence type="predicted"/>
<evidence type="ECO:0000259" key="1">
    <source>
        <dbReference type="Pfam" id="PF00561"/>
    </source>
</evidence>
<dbReference type="PRINTS" id="PR00111">
    <property type="entry name" value="ABHYDROLASE"/>
</dbReference>
<dbReference type="Pfam" id="PF00561">
    <property type="entry name" value="Abhydrolase_1"/>
    <property type="match status" value="1"/>
</dbReference>
<gene>
    <name evidence="2" type="ORF">OJ962_14820</name>
</gene>
<keyword evidence="3" id="KW-1185">Reference proteome</keyword>
<reference evidence="2" key="1">
    <citation type="submission" date="2022-10" db="EMBL/GenBank/DDBJ databases">
        <title>The WGS of Solirubrobacter sp. CPCC 204708.</title>
        <authorList>
            <person name="Jiang Z."/>
        </authorList>
    </citation>
    <scope>NUCLEOTIDE SEQUENCE</scope>
    <source>
        <strain evidence="2">CPCC 204708</strain>
    </source>
</reference>
<evidence type="ECO:0000313" key="3">
    <source>
        <dbReference type="Proteomes" id="UP001147700"/>
    </source>
</evidence>
<dbReference type="SUPFAM" id="SSF53474">
    <property type="entry name" value="alpha/beta-Hydrolases"/>
    <property type="match status" value="1"/>
</dbReference>
<dbReference type="PANTHER" id="PTHR43433">
    <property type="entry name" value="HYDROLASE, ALPHA/BETA FOLD FAMILY PROTEIN"/>
    <property type="match status" value="1"/>
</dbReference>
<dbReference type="InterPro" id="IPR029058">
    <property type="entry name" value="AB_hydrolase_fold"/>
</dbReference>
<dbReference type="Proteomes" id="UP001147700">
    <property type="component" value="Unassembled WGS sequence"/>
</dbReference>